<dbReference type="PROSITE" id="PS50082">
    <property type="entry name" value="WD_REPEATS_2"/>
    <property type="match status" value="5"/>
</dbReference>
<keyword evidence="1 3" id="KW-0853">WD repeat</keyword>
<keyword evidence="2" id="KW-0677">Repeat</keyword>
<dbReference type="SUPFAM" id="SSF52540">
    <property type="entry name" value="P-loop containing nucleoside triphosphate hydrolases"/>
    <property type="match status" value="1"/>
</dbReference>
<keyword evidence="4" id="KW-0472">Membrane</keyword>
<dbReference type="SUPFAM" id="SSF50969">
    <property type="entry name" value="YVTN repeat-like/Quinoprotein amine dehydrogenase"/>
    <property type="match status" value="1"/>
</dbReference>
<feature type="repeat" description="WD" evidence="3">
    <location>
        <begin position="906"/>
        <end position="938"/>
    </location>
</feature>
<accession>A0ABW7YQG5</accession>
<comment type="caution">
    <text evidence="6">The sequence shown here is derived from an EMBL/GenBank/DDBJ whole genome shotgun (WGS) entry which is preliminary data.</text>
</comment>
<name>A0ABW7YQG5_9ACTN</name>
<dbReference type="InterPro" id="IPR019775">
    <property type="entry name" value="WD40_repeat_CS"/>
</dbReference>
<keyword evidence="4" id="KW-0812">Transmembrane</keyword>
<dbReference type="SMART" id="SM00320">
    <property type="entry name" value="WD40"/>
    <property type="match status" value="8"/>
</dbReference>
<dbReference type="Pfam" id="PF00400">
    <property type="entry name" value="WD40"/>
    <property type="match status" value="6"/>
</dbReference>
<evidence type="ECO:0000256" key="3">
    <source>
        <dbReference type="PROSITE-ProRule" id="PRU00221"/>
    </source>
</evidence>
<dbReference type="CDD" id="cd00200">
    <property type="entry name" value="WD40"/>
    <property type="match status" value="1"/>
</dbReference>
<dbReference type="Gene3D" id="2.130.10.10">
    <property type="entry name" value="YVTN repeat-like/Quinoprotein amine dehydrogenase"/>
    <property type="match status" value="3"/>
</dbReference>
<feature type="repeat" description="WD" evidence="3">
    <location>
        <begin position="730"/>
        <end position="765"/>
    </location>
</feature>
<gene>
    <name evidence="6" type="ORF">ACIBG2_11835</name>
</gene>
<proteinExistence type="predicted"/>
<evidence type="ECO:0000313" key="7">
    <source>
        <dbReference type="Proteomes" id="UP001612741"/>
    </source>
</evidence>
<dbReference type="InterPro" id="IPR011044">
    <property type="entry name" value="Quino_amine_DH_bsu"/>
</dbReference>
<feature type="repeat" description="WD" evidence="3">
    <location>
        <begin position="1153"/>
        <end position="1187"/>
    </location>
</feature>
<dbReference type="RefSeq" id="WP_397081333.1">
    <property type="nucleotide sequence ID" value="NZ_JBITGY010000003.1"/>
</dbReference>
<reference evidence="6 7" key="1">
    <citation type="submission" date="2024-10" db="EMBL/GenBank/DDBJ databases">
        <title>The Natural Products Discovery Center: Release of the First 8490 Sequenced Strains for Exploring Actinobacteria Biosynthetic Diversity.</title>
        <authorList>
            <person name="Kalkreuter E."/>
            <person name="Kautsar S.A."/>
            <person name="Yang D."/>
            <person name="Bader C.D."/>
            <person name="Teijaro C.N."/>
            <person name="Fluegel L."/>
            <person name="Davis C.M."/>
            <person name="Simpson J.R."/>
            <person name="Lauterbach L."/>
            <person name="Steele A.D."/>
            <person name="Gui C."/>
            <person name="Meng S."/>
            <person name="Li G."/>
            <person name="Viehrig K."/>
            <person name="Ye F."/>
            <person name="Su P."/>
            <person name="Kiefer A.F."/>
            <person name="Nichols A."/>
            <person name="Cepeda A.J."/>
            <person name="Yan W."/>
            <person name="Fan B."/>
            <person name="Jiang Y."/>
            <person name="Adhikari A."/>
            <person name="Zheng C.-J."/>
            <person name="Schuster L."/>
            <person name="Cowan T.M."/>
            <person name="Smanski M.J."/>
            <person name="Chevrette M.G."/>
            <person name="De Carvalho L.P.S."/>
            <person name="Shen B."/>
        </authorList>
    </citation>
    <scope>NUCLEOTIDE SEQUENCE [LARGE SCALE GENOMIC DNA]</scope>
    <source>
        <strain evidence="6 7">NPDC050545</strain>
    </source>
</reference>
<dbReference type="InterPro" id="IPR001680">
    <property type="entry name" value="WD40_rpt"/>
</dbReference>
<dbReference type="InterPro" id="IPR015943">
    <property type="entry name" value="WD40/YVTN_repeat-like_dom_sf"/>
</dbReference>
<keyword evidence="4" id="KW-1133">Transmembrane helix</keyword>
<evidence type="ECO:0000256" key="2">
    <source>
        <dbReference type="ARBA" id="ARBA00022737"/>
    </source>
</evidence>
<evidence type="ECO:0000256" key="1">
    <source>
        <dbReference type="ARBA" id="ARBA00022574"/>
    </source>
</evidence>
<dbReference type="PROSITE" id="PS00678">
    <property type="entry name" value="WD_REPEATS_1"/>
    <property type="match status" value="1"/>
</dbReference>
<protein>
    <recommendedName>
        <fullName evidence="5">Novel STAND NTPase 1 domain-containing protein</fullName>
    </recommendedName>
</protein>
<dbReference type="InterPro" id="IPR036322">
    <property type="entry name" value="WD40_repeat_dom_sf"/>
</dbReference>
<feature type="repeat" description="WD" evidence="3">
    <location>
        <begin position="641"/>
        <end position="673"/>
    </location>
</feature>
<dbReference type="Pfam" id="PF20703">
    <property type="entry name" value="nSTAND1"/>
    <property type="match status" value="1"/>
</dbReference>
<dbReference type="InterPro" id="IPR049052">
    <property type="entry name" value="nSTAND1"/>
</dbReference>
<feature type="domain" description="Novel STAND NTPase 1" evidence="5">
    <location>
        <begin position="131"/>
        <end position="499"/>
    </location>
</feature>
<feature type="repeat" description="WD" evidence="3">
    <location>
        <begin position="683"/>
        <end position="708"/>
    </location>
</feature>
<organism evidence="6 7">
    <name type="scientific">Nonomuraea typhae</name>
    <dbReference type="NCBI Taxonomy" id="2603600"/>
    <lineage>
        <taxon>Bacteria</taxon>
        <taxon>Bacillati</taxon>
        <taxon>Actinomycetota</taxon>
        <taxon>Actinomycetes</taxon>
        <taxon>Streptosporangiales</taxon>
        <taxon>Streptosporangiaceae</taxon>
        <taxon>Nonomuraea</taxon>
    </lineage>
</organism>
<dbReference type="PANTHER" id="PTHR19879">
    <property type="entry name" value="TRANSCRIPTION INITIATION FACTOR TFIID"/>
    <property type="match status" value="1"/>
</dbReference>
<sequence>MVEDARARFALRLRALKDASGLSVRGLTIASGRTPRRRPGQDPIWLRRSTIDGMISQSRPVRPERHNFEVFVDTCLRVAAESGRALPDGLGERDAWDAAYRALREQTEEREPVRPAARAVRAVRPADSRPPYRGLEAFGTADAGYFFGRDALTAALVDRVAGADGPLIVMGPSGSGKSSLLKAGLVPALACDAAGAPVVFTPGADPLRTLRELAELDDDASPEKLVAALSARWSGRAVIVDQFEEVFTGGHDGRPFVRVLTALGSRGNGPTAIVLGVRADFLGRCAQHPGLVPAVERPVVVTPMAHEHLLEVIRGPALAGGLTLQDGLAELLLEDLRSDRDQADVVGVLPLLSHVLRETWAHREGTSLTLAGYRKSGGVIRSLAQTADAAVSGLEGAARHTARRLLTRLVQLGVDAADTARRLPLADLPDDPGIQRVLDHLAHARLVTVEATTAQITHEALIRGWPRLRTWVEEDRADLIVLQRLDADAAQWELHGCDPAYLYAGNRLQTARDAFAAASWGQPVADTLASAFLAAAQEAAALARRTAVRRRWLARAALAMVTVLAVVASAAGVLAMRGADRAEAQRRQALSRLLTARSDVMRTADAVVAGLLAAAAWRYAPTGEARTGMLATLATPLDAVLNHPSADVGAVALSPDGKTVATGDMEGTVRLWDSAGRPKGEPLTGHHSGVYPIVFSPDGALIASGDGDESRDGIVLIRDAATGRPLAAPLTGHKGALSAIVFSADGTELTTADDHQIVQRWSTRTWTRLGPAGGPLVTGRDTWTKLSPDGTRLAVQTDRFSVNSAWQVWDLATRRPYGPAIRAGEMAFSPDRRTITTSDDNLSDDTALTQQWDITAQHKIGMPVRVGRSVYSLLYSPDGRTLAVGGGDGAVRFVDTRTRRQTGAVLRGHSSYIDDLAYSADGRHLATTVLDRSARIWNTTVWAQTPGPVGDGDRFTSAAISADGRMLAAFTWLRKRDDRAVRAAHLLDAATGRAVSGPLDLGLSDDHLEMNSAVAFSHDGRLLLVGASRQIGTPEGYTTVDGSRIVVLDLAAHRRRDQLDHVPDEITALAVSPDDRVIATAGERLTLRSMTTLRQIAASPPLDATLDAIAFTPDGKAIVTAQNNHTYTGGLIHVRRTGDWTHIGNPIPNPAPVTAMTISRDGAHLAIGEPDGTLRLWDIRSQRQIAVAPPVGPTEQPESLRFTPDGAALLAVAGSGTGKRWPLRLPADPFRAMCALAGRSLTQQEWSQFLPPGEPYTATCS</sequence>
<dbReference type="Proteomes" id="UP001612741">
    <property type="component" value="Unassembled WGS sequence"/>
</dbReference>
<dbReference type="EMBL" id="JBITGY010000003">
    <property type="protein sequence ID" value="MFI6498073.1"/>
    <property type="molecule type" value="Genomic_DNA"/>
</dbReference>
<dbReference type="PROSITE" id="PS50294">
    <property type="entry name" value="WD_REPEATS_REGION"/>
    <property type="match status" value="2"/>
</dbReference>
<evidence type="ECO:0000256" key="4">
    <source>
        <dbReference type="SAM" id="Phobius"/>
    </source>
</evidence>
<dbReference type="SUPFAM" id="SSF50978">
    <property type="entry name" value="WD40 repeat-like"/>
    <property type="match status" value="1"/>
</dbReference>
<evidence type="ECO:0000313" key="6">
    <source>
        <dbReference type="EMBL" id="MFI6498073.1"/>
    </source>
</evidence>
<keyword evidence="7" id="KW-1185">Reference proteome</keyword>
<dbReference type="InterPro" id="IPR027417">
    <property type="entry name" value="P-loop_NTPase"/>
</dbReference>
<dbReference type="PANTHER" id="PTHR19879:SF9">
    <property type="entry name" value="TRANSCRIPTION INITIATION FACTOR TFIID SUBUNIT 5"/>
    <property type="match status" value="1"/>
</dbReference>
<feature type="transmembrane region" description="Helical" evidence="4">
    <location>
        <begin position="552"/>
        <end position="579"/>
    </location>
</feature>
<evidence type="ECO:0000259" key="5">
    <source>
        <dbReference type="Pfam" id="PF20703"/>
    </source>
</evidence>